<dbReference type="InterPro" id="IPR005467">
    <property type="entry name" value="His_kinase_dom"/>
</dbReference>
<keyword evidence="7" id="KW-0067">ATP-binding</keyword>
<dbReference type="Pfam" id="PF07495">
    <property type="entry name" value="Y_Y_Y"/>
    <property type="match status" value="1"/>
</dbReference>
<dbReference type="GO" id="GO:0003700">
    <property type="term" value="F:DNA-binding transcription factor activity"/>
    <property type="evidence" value="ECO:0007669"/>
    <property type="project" value="InterPro"/>
</dbReference>
<evidence type="ECO:0000256" key="1">
    <source>
        <dbReference type="ARBA" id="ARBA00000085"/>
    </source>
</evidence>
<evidence type="ECO:0000259" key="13">
    <source>
        <dbReference type="PROSITE" id="PS50109"/>
    </source>
</evidence>
<dbReference type="PANTHER" id="PTHR43547">
    <property type="entry name" value="TWO-COMPONENT HISTIDINE KINASE"/>
    <property type="match status" value="1"/>
</dbReference>
<accession>J9FV25</accession>
<dbReference type="PROSITE" id="PS50110">
    <property type="entry name" value="RESPONSE_REGULATORY"/>
    <property type="match status" value="1"/>
</dbReference>
<dbReference type="Pfam" id="PF07494">
    <property type="entry name" value="Reg_prop"/>
    <property type="match status" value="5"/>
</dbReference>
<evidence type="ECO:0000313" key="15">
    <source>
        <dbReference type="EMBL" id="EJW98841.1"/>
    </source>
</evidence>
<evidence type="ECO:0000256" key="3">
    <source>
        <dbReference type="ARBA" id="ARBA00022553"/>
    </source>
</evidence>
<keyword evidence="4" id="KW-0808">Transferase</keyword>
<evidence type="ECO:0000256" key="5">
    <source>
        <dbReference type="ARBA" id="ARBA00022741"/>
    </source>
</evidence>
<dbReference type="InterPro" id="IPR013783">
    <property type="entry name" value="Ig-like_fold"/>
</dbReference>
<dbReference type="EMBL" id="AMCI01004083">
    <property type="protein sequence ID" value="EJW98841.1"/>
    <property type="molecule type" value="Genomic_DNA"/>
</dbReference>
<dbReference type="CDD" id="cd00082">
    <property type="entry name" value="HisKA"/>
    <property type="match status" value="1"/>
</dbReference>
<dbReference type="InterPro" id="IPR011006">
    <property type="entry name" value="CheY-like_superfamily"/>
</dbReference>
<feature type="domain" description="Response regulatory" evidence="14">
    <location>
        <begin position="1125"/>
        <end position="1240"/>
    </location>
</feature>
<dbReference type="Pfam" id="PF12833">
    <property type="entry name" value="HTH_18"/>
    <property type="match status" value="1"/>
</dbReference>
<dbReference type="CDD" id="cd00075">
    <property type="entry name" value="HATPase"/>
    <property type="match status" value="1"/>
</dbReference>
<dbReference type="EC" id="2.7.13.3" evidence="2"/>
<keyword evidence="5" id="KW-0547">Nucleotide-binding</keyword>
<dbReference type="InterPro" id="IPR018060">
    <property type="entry name" value="HTH_AraC"/>
</dbReference>
<dbReference type="InterPro" id="IPR004358">
    <property type="entry name" value="Sig_transdc_His_kin-like_C"/>
</dbReference>
<dbReference type="CDD" id="cd17574">
    <property type="entry name" value="REC_OmpR"/>
    <property type="match status" value="1"/>
</dbReference>
<sequence length="1390" mass="159870">MKHRIGFSSLISYRNEIKTIYLPYINTLKNDCVKKIISLILLIISACIRMQSQNITFNHLTTDDGLSQFSVNSLYIDEQGIVWIGTREGLNRYNGNDIKSFKLKKNDPYSLFSNTVLRITGNRNGKVFLLCTGGVAEFDLTTQRFKTLLEDNVDAIYYNDKLYIGKRNEVFVYNEDTDNFDVFYKLPGKNIKMSCIHVDKKKNLWMGTDAHGVFCLAPDKKGLTHPIQEGNITRIYEDSTHKLWIGSWQEGMYRIQTDGTIDNFQHEPDNPNSLCSNFVRTFCEDNAGNIWIGTFHGLNCYETGTGNFHLYTTEIGKEDGLTHSSIWSIVKDKQGTLWLGTYFGGVNYFNPEYEIYTRYKISTKEGKGLSSPIIGNMVEDKEGNLWICTEGGGVNVYNRQKKTFKWYQHNKGKNSLSHNNVKVAYYDAPNDIMWFGTHLGGLNKLDLKTNRFTHYRMKAGDPTTLPSDIIRDIKPYNDKLVIATQNGVCLFNPNDGKCTKLFKDSKINKEIDMVASICFDKKGTLWIAATGKGVYAYRFDTDKLKHYAADAHNPHSISNNNVNNIMQDSKGNLWFSTSGSGLDRYREDTDDFENFDIAKDGLASDCIYAVYESSVHDGELLLITNQGFSQFDYPQRKFYNYSTENGFPLTAVNENALYVTHDGEVFLGGVQGMISFWEKKLRFTNKSYNIILSRLLVNGKEVLPGDETGILKHSICHTPEISLKAKQSMFSVEFATSNFILANKDEILYRLEGFSNEWNHTYRKQTLITYTNLNPGQYTLVIKSRRNDVNEIRLKINILPHWYETWWAYLIYITITLVILFYLIQNYNARIKLRESLKYEQKHIKDIEALNQSKLRFFTNISHEFRTPLTLIVGQVETLLQIQTFTPSVYNKVLSIYKNSIQLRELITELLDFRKQEQGHMKIKVNKHNLVEFLYENYLLFLEYASSKQINFNFNKQQTDIEVWYDQKQMQKVVNNLLSNALKHTQAEDTISIHVYQEENQAIIEIKDTGSGIPAAEIDKIFNRFYQTEQLNSLNTHTGTGIGLALTKGIIELHHGTIHVESEEGKGSRFIITLQLGNEHFYKEQIATDDDQSSIQETQSVAPMSPIIPEEKWEETQKQQMEDAKMLIVEDNESIKQMLVDIFKTFYQISTASDGVEALEIIKKEMPSIVLSDVVMPRMSGTELCKQLKSDFNTCHIPVVLLTARTAIEHTIEGLKIGADDYITKPFNTALLVSRCNNLVNSRRLLQEKFSKQPQAFAQILATNPMDKEMLDRAMDIIEKHLDDSEFNVNIFAREMGMARTNLFTKLKAITGQTPNDFILSIRLKKGAVMLKNNLELNITEISDRIGFSSSRYFSKCFKEMYHVSPLAYRKGEGRKEKEKKEEEEEETKE</sequence>
<dbReference type="SMART" id="SM00388">
    <property type="entry name" value="HisKA"/>
    <property type="match status" value="1"/>
</dbReference>
<dbReference type="FunFam" id="1.10.287.130:FF:000034">
    <property type="entry name" value="Two-component system sensor histidine kinase/response regulator"/>
    <property type="match status" value="1"/>
</dbReference>
<dbReference type="InterPro" id="IPR001789">
    <property type="entry name" value="Sig_transdc_resp-reg_receiver"/>
</dbReference>
<keyword evidence="8" id="KW-0902">Two-component regulatory system</keyword>
<evidence type="ECO:0000259" key="12">
    <source>
        <dbReference type="PROSITE" id="PS01124"/>
    </source>
</evidence>
<dbReference type="GO" id="GO:0005524">
    <property type="term" value="F:ATP binding"/>
    <property type="evidence" value="ECO:0007669"/>
    <property type="project" value="UniProtKB-KW"/>
</dbReference>
<dbReference type="InterPro" id="IPR003661">
    <property type="entry name" value="HisK_dim/P_dom"/>
</dbReference>
<dbReference type="Gene3D" id="1.10.10.60">
    <property type="entry name" value="Homeodomain-like"/>
    <property type="match status" value="1"/>
</dbReference>
<dbReference type="PRINTS" id="PR00344">
    <property type="entry name" value="BCTRLSENSOR"/>
</dbReference>
<dbReference type="GO" id="GO:0043565">
    <property type="term" value="F:sequence-specific DNA binding"/>
    <property type="evidence" value="ECO:0007669"/>
    <property type="project" value="InterPro"/>
</dbReference>
<evidence type="ECO:0000259" key="14">
    <source>
        <dbReference type="PROSITE" id="PS50110"/>
    </source>
</evidence>
<dbReference type="InterPro" id="IPR009057">
    <property type="entry name" value="Homeodomain-like_sf"/>
</dbReference>
<dbReference type="Gene3D" id="3.30.565.10">
    <property type="entry name" value="Histidine kinase-like ATPase, C-terminal domain"/>
    <property type="match status" value="1"/>
</dbReference>
<dbReference type="SMART" id="SM00342">
    <property type="entry name" value="HTH_ARAC"/>
    <property type="match status" value="1"/>
</dbReference>
<dbReference type="InterPro" id="IPR011123">
    <property type="entry name" value="Y_Y_Y"/>
</dbReference>
<dbReference type="SUPFAM" id="SSF63829">
    <property type="entry name" value="Calcium-dependent phosphotriesterase"/>
    <property type="match status" value="3"/>
</dbReference>
<reference evidence="15" key="1">
    <citation type="journal article" date="2012" name="PLoS ONE">
        <title>Gene sets for utilization of primary and secondary nutrition supplies in the distal gut of endangered iberian lynx.</title>
        <authorList>
            <person name="Alcaide M."/>
            <person name="Messina E."/>
            <person name="Richter M."/>
            <person name="Bargiela R."/>
            <person name="Peplies J."/>
            <person name="Huws S.A."/>
            <person name="Newbold C.J."/>
            <person name="Golyshin P.N."/>
            <person name="Simon M.A."/>
            <person name="Lopez G."/>
            <person name="Yakimov M.M."/>
            <person name="Ferrer M."/>
        </authorList>
    </citation>
    <scope>NUCLEOTIDE SEQUENCE</scope>
</reference>
<evidence type="ECO:0000256" key="4">
    <source>
        <dbReference type="ARBA" id="ARBA00022679"/>
    </source>
</evidence>
<dbReference type="SMART" id="SM00448">
    <property type="entry name" value="REC"/>
    <property type="match status" value="1"/>
</dbReference>
<evidence type="ECO:0000256" key="9">
    <source>
        <dbReference type="ARBA" id="ARBA00023015"/>
    </source>
</evidence>
<dbReference type="InterPro" id="IPR015943">
    <property type="entry name" value="WD40/YVTN_repeat-like_dom_sf"/>
</dbReference>
<comment type="catalytic activity">
    <reaction evidence="1">
        <text>ATP + protein L-histidine = ADP + protein N-phospho-L-histidine.</text>
        <dbReference type="EC" id="2.7.13.3"/>
    </reaction>
</comment>
<evidence type="ECO:0000256" key="8">
    <source>
        <dbReference type="ARBA" id="ARBA00023012"/>
    </source>
</evidence>
<keyword evidence="11" id="KW-0812">Transmembrane</keyword>
<dbReference type="SUPFAM" id="SSF47384">
    <property type="entry name" value="Homodimeric domain of signal transducing histidine kinase"/>
    <property type="match status" value="1"/>
</dbReference>
<dbReference type="Pfam" id="PF02518">
    <property type="entry name" value="HATPase_c"/>
    <property type="match status" value="1"/>
</dbReference>
<dbReference type="Gene3D" id="2.130.10.10">
    <property type="entry name" value="YVTN repeat-like/Quinoprotein amine dehydrogenase"/>
    <property type="match status" value="2"/>
</dbReference>
<keyword evidence="3" id="KW-0597">Phosphoprotein</keyword>
<dbReference type="FunFam" id="3.40.50.2300:FF:000138">
    <property type="entry name" value="Two-component system sensor histidine kinase/response regulator"/>
    <property type="match status" value="1"/>
</dbReference>
<dbReference type="GO" id="GO:0000155">
    <property type="term" value="F:phosphorelay sensor kinase activity"/>
    <property type="evidence" value="ECO:0007669"/>
    <property type="project" value="InterPro"/>
</dbReference>
<evidence type="ECO:0000256" key="10">
    <source>
        <dbReference type="ARBA" id="ARBA00023163"/>
    </source>
</evidence>
<dbReference type="InterPro" id="IPR036890">
    <property type="entry name" value="HATPase_C_sf"/>
</dbReference>
<protein>
    <recommendedName>
        <fullName evidence="2">histidine kinase</fullName>
        <ecNumber evidence="2">2.7.13.3</ecNumber>
    </recommendedName>
</protein>
<keyword evidence="11" id="KW-1133">Transmembrane helix</keyword>
<organism evidence="15">
    <name type="scientific">gut metagenome</name>
    <dbReference type="NCBI Taxonomy" id="749906"/>
    <lineage>
        <taxon>unclassified sequences</taxon>
        <taxon>metagenomes</taxon>
        <taxon>organismal metagenomes</taxon>
    </lineage>
</organism>
<evidence type="ECO:0000256" key="11">
    <source>
        <dbReference type="SAM" id="Phobius"/>
    </source>
</evidence>
<proteinExistence type="predicted"/>
<dbReference type="Gene3D" id="1.10.287.130">
    <property type="match status" value="1"/>
</dbReference>
<dbReference type="PROSITE" id="PS50109">
    <property type="entry name" value="HIS_KIN"/>
    <property type="match status" value="1"/>
</dbReference>
<dbReference type="SUPFAM" id="SSF46689">
    <property type="entry name" value="Homeodomain-like"/>
    <property type="match status" value="1"/>
</dbReference>
<dbReference type="InterPro" id="IPR011110">
    <property type="entry name" value="Reg_prop"/>
</dbReference>
<dbReference type="FunFam" id="3.30.565.10:FF:000037">
    <property type="entry name" value="Hybrid sensor histidine kinase/response regulator"/>
    <property type="match status" value="1"/>
</dbReference>
<keyword evidence="11" id="KW-0472">Membrane</keyword>
<dbReference type="Gene3D" id="3.40.50.2300">
    <property type="match status" value="1"/>
</dbReference>
<comment type="caution">
    <text evidence="15">The sequence shown here is derived from an EMBL/GenBank/DDBJ whole genome shotgun (WGS) entry which is preliminary data.</text>
</comment>
<feature type="domain" description="Histidine kinase" evidence="13">
    <location>
        <begin position="860"/>
        <end position="1078"/>
    </location>
</feature>
<dbReference type="Gene3D" id="2.60.40.10">
    <property type="entry name" value="Immunoglobulins"/>
    <property type="match status" value="1"/>
</dbReference>
<dbReference type="SUPFAM" id="SSF52172">
    <property type="entry name" value="CheY-like"/>
    <property type="match status" value="1"/>
</dbReference>
<gene>
    <name evidence="15" type="ORF">EVA_13052</name>
</gene>
<dbReference type="PANTHER" id="PTHR43547:SF2">
    <property type="entry name" value="HYBRID SIGNAL TRANSDUCTION HISTIDINE KINASE C"/>
    <property type="match status" value="1"/>
</dbReference>
<dbReference type="PROSITE" id="PS01124">
    <property type="entry name" value="HTH_ARAC_FAMILY_2"/>
    <property type="match status" value="1"/>
</dbReference>
<dbReference type="Pfam" id="PF00512">
    <property type="entry name" value="HisKA"/>
    <property type="match status" value="1"/>
</dbReference>
<feature type="transmembrane region" description="Helical" evidence="11">
    <location>
        <begin position="806"/>
        <end position="824"/>
    </location>
</feature>
<dbReference type="Pfam" id="PF00072">
    <property type="entry name" value="Response_reg"/>
    <property type="match status" value="1"/>
</dbReference>
<evidence type="ECO:0000256" key="2">
    <source>
        <dbReference type="ARBA" id="ARBA00012438"/>
    </source>
</evidence>
<evidence type="ECO:0000256" key="6">
    <source>
        <dbReference type="ARBA" id="ARBA00022777"/>
    </source>
</evidence>
<name>J9FV25_9ZZZZ</name>
<keyword evidence="6 15" id="KW-0418">Kinase</keyword>
<dbReference type="SUPFAM" id="SSF55874">
    <property type="entry name" value="ATPase domain of HSP90 chaperone/DNA topoisomerase II/histidine kinase"/>
    <property type="match status" value="1"/>
</dbReference>
<evidence type="ECO:0000256" key="7">
    <source>
        <dbReference type="ARBA" id="ARBA00022840"/>
    </source>
</evidence>
<dbReference type="InterPro" id="IPR036097">
    <property type="entry name" value="HisK_dim/P_sf"/>
</dbReference>
<dbReference type="SMART" id="SM00387">
    <property type="entry name" value="HATPase_c"/>
    <property type="match status" value="1"/>
</dbReference>
<feature type="domain" description="HTH araC/xylS-type" evidence="12">
    <location>
        <begin position="1272"/>
        <end position="1372"/>
    </location>
</feature>
<keyword evidence="9" id="KW-0805">Transcription regulation</keyword>
<dbReference type="InterPro" id="IPR003594">
    <property type="entry name" value="HATPase_dom"/>
</dbReference>
<dbReference type="FunFam" id="1.10.10.60:FF:000284">
    <property type="entry name" value="Two-component system sensor histidine kinase/response regulator"/>
    <property type="match status" value="1"/>
</dbReference>
<keyword evidence="10" id="KW-0804">Transcription</keyword>